<feature type="domain" description="Glycosyltransferase family 28 N-terminal" evidence="4">
    <location>
        <begin position="90"/>
        <end position="238"/>
    </location>
</feature>
<organism evidence="6 7">
    <name type="scientific">Penicillium frequentans</name>
    <dbReference type="NCBI Taxonomy" id="3151616"/>
    <lineage>
        <taxon>Eukaryota</taxon>
        <taxon>Fungi</taxon>
        <taxon>Dikarya</taxon>
        <taxon>Ascomycota</taxon>
        <taxon>Pezizomycotina</taxon>
        <taxon>Eurotiomycetes</taxon>
        <taxon>Eurotiomycetidae</taxon>
        <taxon>Eurotiales</taxon>
        <taxon>Aspergillaceae</taxon>
        <taxon>Penicillium</taxon>
    </lineage>
</organism>
<dbReference type="GO" id="GO:0005975">
    <property type="term" value="P:carbohydrate metabolic process"/>
    <property type="evidence" value="ECO:0007669"/>
    <property type="project" value="InterPro"/>
</dbReference>
<sequence>MTDFTNTGFNNDSWDPPPPYEFIPGGDLPCPVSAFPALQSTNDGRVDMRVGSRFSQNLEWLLRDQPDSTQTTQQTPPPSPGYDFDLHLNIVIQVVGSRGDVQPFVALGTELRKHGHRVRVATHAMFEELVTTAGLEFFSIGGDPVELMSYMVRHPGMIPSIESLRAGDIQRKRASIAEILDGCWRSCVEPDQRHNTPFVADAIIANPPSFGHVHCAQALGVPVHLMFTMPWTSTRAFPHPLANLKYSGNDSSLGNLISYHFVEWLTWQGLGDLINMWRREVLNLDSIPATEGPNLVETLQVPFLYCWSSALVPKPQDWGAHIVYEPPTELETFLQCGPPPIYIGFGSIVLENVNGILSVLLDAIERTGVRAIISRGWCHIQGDVNPNIYYIGDCPHEWLFQHVAAVVHHGGAGTTACGLRNGKPTTIIPFFGDQPFWGSMIAAAGAGLEPIPHKRLTVERLADAITYCLTPGAAAAAQVMADRINQEDGVRAAVKSFHAHLPRRDMECDLVPGEPAVWKFKKGRRIVKLSKLAAMVLRNRGCLQEKHLQRSRYQTKSLSIDIRRWEPVTAIPSASLSTMAGMADATAGIIIDPYKEYRRLRATTEGSTTDGAAPVAINPLKKDPNGSNYAKQMAIASAISLAKFLGRSSRGVFVDLPLAAAEGMRAVPRFYGGREYGRIPSYKTGEVAWHWHGLYSRTVFTKDSPISSFKRTTGRRSAGLWG</sequence>
<dbReference type="Pfam" id="PF03033">
    <property type="entry name" value="Glyco_transf_28"/>
    <property type="match status" value="1"/>
</dbReference>
<name>A0AAD6GH09_9EURO</name>
<dbReference type="InterPro" id="IPR002213">
    <property type="entry name" value="UDP_glucos_trans"/>
</dbReference>
<keyword evidence="7" id="KW-1185">Reference proteome</keyword>
<dbReference type="GO" id="GO:0006629">
    <property type="term" value="P:lipid metabolic process"/>
    <property type="evidence" value="ECO:0007669"/>
    <property type="project" value="UniProtKB-KW"/>
</dbReference>
<dbReference type="PANTHER" id="PTHR48050">
    <property type="entry name" value="STEROL 3-BETA-GLUCOSYLTRANSFERASE"/>
    <property type="match status" value="1"/>
</dbReference>
<evidence type="ECO:0000256" key="2">
    <source>
        <dbReference type="ARBA" id="ARBA00022679"/>
    </source>
</evidence>
<dbReference type="GO" id="GO:0016906">
    <property type="term" value="F:sterol 3-beta-glucosyltransferase activity"/>
    <property type="evidence" value="ECO:0007669"/>
    <property type="project" value="UniProtKB-ARBA"/>
</dbReference>
<reference evidence="6 7" key="1">
    <citation type="journal article" date="2023" name="IMA Fungus">
        <title>Comparative genomic study of the Penicillium genus elucidates a diverse pangenome and 15 lateral gene transfer events.</title>
        <authorList>
            <person name="Petersen C."/>
            <person name="Sorensen T."/>
            <person name="Nielsen M.R."/>
            <person name="Sondergaard T.E."/>
            <person name="Sorensen J.L."/>
            <person name="Fitzpatrick D.A."/>
            <person name="Frisvad J.C."/>
            <person name="Nielsen K.L."/>
        </authorList>
    </citation>
    <scope>NUCLEOTIDE SEQUENCE [LARGE SCALE GENOMIC DNA]</scope>
    <source>
        <strain evidence="6 7">IBT 35679</strain>
    </source>
</reference>
<evidence type="ECO:0000259" key="5">
    <source>
        <dbReference type="Pfam" id="PF06722"/>
    </source>
</evidence>
<evidence type="ECO:0000313" key="6">
    <source>
        <dbReference type="EMBL" id="KAJ5546567.1"/>
    </source>
</evidence>
<dbReference type="InterPro" id="IPR004276">
    <property type="entry name" value="GlycoTrans_28_N"/>
</dbReference>
<proteinExistence type="predicted"/>
<feature type="domain" description="Erythromycin biosynthesis protein CIII-like C-terminal" evidence="5">
    <location>
        <begin position="382"/>
        <end position="481"/>
    </location>
</feature>
<dbReference type="FunFam" id="3.40.50.2000:FF:000100">
    <property type="entry name" value="Glycosyltransferase family 1 protein"/>
    <property type="match status" value="1"/>
</dbReference>
<dbReference type="PANTHER" id="PTHR48050:SF27">
    <property type="entry name" value="GLUCOSYLTRANSFERASE, PUTATIVE (AFU_ORTHOLOGUE AFUA_7G04880)-RELATED"/>
    <property type="match status" value="1"/>
</dbReference>
<dbReference type="CDD" id="cd03784">
    <property type="entry name" value="GT1_Gtf-like"/>
    <property type="match status" value="1"/>
</dbReference>
<dbReference type="Pfam" id="PF06722">
    <property type="entry name" value="EryCIII-like_C"/>
    <property type="match status" value="1"/>
</dbReference>
<comment type="caution">
    <text evidence="6">The sequence shown here is derived from an EMBL/GenBank/DDBJ whole genome shotgun (WGS) entry which is preliminary data.</text>
</comment>
<comment type="subcellular location">
    <subcellularLocation>
        <location evidence="1">Endomembrane system</location>
        <topology evidence="1">Peripheral membrane protein</topology>
    </subcellularLocation>
</comment>
<keyword evidence="3" id="KW-0443">Lipid metabolism</keyword>
<dbReference type="SUPFAM" id="SSF53756">
    <property type="entry name" value="UDP-Glycosyltransferase/glycogen phosphorylase"/>
    <property type="match status" value="1"/>
</dbReference>
<dbReference type="Proteomes" id="UP001220324">
    <property type="component" value="Unassembled WGS sequence"/>
</dbReference>
<dbReference type="EMBL" id="JAQIZZ010000003">
    <property type="protein sequence ID" value="KAJ5546567.1"/>
    <property type="molecule type" value="Genomic_DNA"/>
</dbReference>
<accession>A0AAD6GH09</accession>
<evidence type="ECO:0000259" key="4">
    <source>
        <dbReference type="Pfam" id="PF03033"/>
    </source>
</evidence>
<dbReference type="FunFam" id="3.40.50.2000:FF:000009">
    <property type="entry name" value="Sterol 3-beta-glucosyltransferase UGT80A2"/>
    <property type="match status" value="1"/>
</dbReference>
<evidence type="ECO:0000256" key="1">
    <source>
        <dbReference type="ARBA" id="ARBA00004184"/>
    </source>
</evidence>
<keyword evidence="2" id="KW-0808">Transferase</keyword>
<dbReference type="AlphaFoldDB" id="A0AAD6GH09"/>
<dbReference type="InterPro" id="IPR050426">
    <property type="entry name" value="Glycosyltransferase_28"/>
</dbReference>
<gene>
    <name evidence="6" type="ORF">N7494_004152</name>
</gene>
<evidence type="ECO:0008006" key="8">
    <source>
        <dbReference type="Google" id="ProtNLM"/>
    </source>
</evidence>
<evidence type="ECO:0000256" key="3">
    <source>
        <dbReference type="ARBA" id="ARBA00023098"/>
    </source>
</evidence>
<protein>
    <recommendedName>
        <fullName evidence="8">Glycosyltransferase family 28 N-terminal domain-containing protein</fullName>
    </recommendedName>
</protein>
<evidence type="ECO:0000313" key="7">
    <source>
        <dbReference type="Proteomes" id="UP001220324"/>
    </source>
</evidence>
<dbReference type="GO" id="GO:0012505">
    <property type="term" value="C:endomembrane system"/>
    <property type="evidence" value="ECO:0007669"/>
    <property type="project" value="UniProtKB-SubCell"/>
</dbReference>
<dbReference type="Gene3D" id="3.40.50.2000">
    <property type="entry name" value="Glycogen Phosphorylase B"/>
    <property type="match status" value="2"/>
</dbReference>
<dbReference type="InterPro" id="IPR010610">
    <property type="entry name" value="EryCIII-like_C"/>
</dbReference>